<keyword evidence="1" id="KW-0808">Transferase</keyword>
<dbReference type="AlphaFoldDB" id="A0A4R7TAY1"/>
<dbReference type="EMBL" id="SOCE01000001">
    <property type="protein sequence ID" value="TDU89200.1"/>
    <property type="molecule type" value="Genomic_DNA"/>
</dbReference>
<proteinExistence type="predicted"/>
<comment type="caution">
    <text evidence="1">The sequence shown here is derived from an EMBL/GenBank/DDBJ whole genome shotgun (WGS) entry which is preliminary data.</text>
</comment>
<sequence>MARVLLTGMSGAGKTTVLDELRRRGRLTVDTDYDGWVRPDGTWDEARMDQLLAHNSDIVISGTVENQGRFYDRFEQIALLSAPLDTLIERVSRRTNNPYGRTAEQRAEIAQYVETVEPVLRRGATLELDGRRPVSDLADAIESLIAAH</sequence>
<dbReference type="GO" id="GO:0016301">
    <property type="term" value="F:kinase activity"/>
    <property type="evidence" value="ECO:0007669"/>
    <property type="project" value="UniProtKB-KW"/>
</dbReference>
<keyword evidence="2" id="KW-1185">Reference proteome</keyword>
<dbReference type="SUPFAM" id="SSF52540">
    <property type="entry name" value="P-loop containing nucleoside triphosphate hydrolases"/>
    <property type="match status" value="1"/>
</dbReference>
<dbReference type="OrthoDB" id="5019413at2"/>
<evidence type="ECO:0000313" key="2">
    <source>
        <dbReference type="Proteomes" id="UP000295151"/>
    </source>
</evidence>
<gene>
    <name evidence="1" type="ORF">EV138_2760</name>
</gene>
<dbReference type="InterPro" id="IPR027417">
    <property type="entry name" value="P-loop_NTPase"/>
</dbReference>
<organism evidence="1 2">
    <name type="scientific">Kribbella voronezhensis</name>
    <dbReference type="NCBI Taxonomy" id="2512212"/>
    <lineage>
        <taxon>Bacteria</taxon>
        <taxon>Bacillati</taxon>
        <taxon>Actinomycetota</taxon>
        <taxon>Actinomycetes</taxon>
        <taxon>Propionibacteriales</taxon>
        <taxon>Kribbellaceae</taxon>
        <taxon>Kribbella</taxon>
    </lineage>
</organism>
<evidence type="ECO:0000313" key="1">
    <source>
        <dbReference type="EMBL" id="TDU89200.1"/>
    </source>
</evidence>
<dbReference type="Proteomes" id="UP000295151">
    <property type="component" value="Unassembled WGS sequence"/>
</dbReference>
<protein>
    <submittedName>
        <fullName evidence="1">Shikimate kinase</fullName>
    </submittedName>
</protein>
<keyword evidence="1" id="KW-0418">Kinase</keyword>
<accession>A0A4R7TAY1</accession>
<dbReference type="Pfam" id="PF13238">
    <property type="entry name" value="AAA_18"/>
    <property type="match status" value="1"/>
</dbReference>
<dbReference type="RefSeq" id="WP_133979216.1">
    <property type="nucleotide sequence ID" value="NZ_SOCE01000001.1"/>
</dbReference>
<dbReference type="Gene3D" id="3.40.50.300">
    <property type="entry name" value="P-loop containing nucleotide triphosphate hydrolases"/>
    <property type="match status" value="1"/>
</dbReference>
<name>A0A4R7TAY1_9ACTN</name>
<reference evidence="1 2" key="1">
    <citation type="submission" date="2019-03" db="EMBL/GenBank/DDBJ databases">
        <title>Genomic Encyclopedia of Type Strains, Phase III (KMG-III): the genomes of soil and plant-associated and newly described type strains.</title>
        <authorList>
            <person name="Whitman W."/>
        </authorList>
    </citation>
    <scope>NUCLEOTIDE SEQUENCE [LARGE SCALE GENOMIC DNA]</scope>
    <source>
        <strain evidence="1 2">VKM Ac-2575</strain>
    </source>
</reference>